<keyword evidence="3" id="KW-1003">Cell membrane</keyword>
<keyword evidence="6 7" id="KW-0472">Membrane</keyword>
<evidence type="ECO:0000313" key="9">
    <source>
        <dbReference type="EMBL" id="NNG40328.1"/>
    </source>
</evidence>
<keyword evidence="10" id="KW-1185">Reference proteome</keyword>
<keyword evidence="2 7" id="KW-0813">Transport</keyword>
<evidence type="ECO:0000256" key="2">
    <source>
        <dbReference type="ARBA" id="ARBA00022448"/>
    </source>
</evidence>
<evidence type="ECO:0000256" key="5">
    <source>
        <dbReference type="ARBA" id="ARBA00022989"/>
    </source>
</evidence>
<feature type="transmembrane region" description="Helical" evidence="7">
    <location>
        <begin position="18"/>
        <end position="43"/>
    </location>
</feature>
<dbReference type="GO" id="GO:0055085">
    <property type="term" value="P:transmembrane transport"/>
    <property type="evidence" value="ECO:0007669"/>
    <property type="project" value="InterPro"/>
</dbReference>
<protein>
    <submittedName>
        <fullName evidence="9">Sugar ABC transporter permease</fullName>
    </submittedName>
</protein>
<gene>
    <name evidence="9" type="ORF">HJ588_13745</name>
</gene>
<dbReference type="GO" id="GO:0005886">
    <property type="term" value="C:plasma membrane"/>
    <property type="evidence" value="ECO:0007669"/>
    <property type="project" value="UniProtKB-SubCell"/>
</dbReference>
<dbReference type="AlphaFoldDB" id="A0A849ALZ3"/>
<feature type="transmembrane region" description="Helical" evidence="7">
    <location>
        <begin position="167"/>
        <end position="190"/>
    </location>
</feature>
<dbReference type="RefSeq" id="WP_171156490.1">
    <property type="nucleotide sequence ID" value="NZ_JABENB010000002.1"/>
</dbReference>
<evidence type="ECO:0000259" key="8">
    <source>
        <dbReference type="PROSITE" id="PS50928"/>
    </source>
</evidence>
<dbReference type="Gene3D" id="1.10.3720.10">
    <property type="entry name" value="MetI-like"/>
    <property type="match status" value="1"/>
</dbReference>
<accession>A0A849ALZ3</accession>
<keyword evidence="4 7" id="KW-0812">Transmembrane</keyword>
<evidence type="ECO:0000256" key="1">
    <source>
        <dbReference type="ARBA" id="ARBA00004651"/>
    </source>
</evidence>
<reference evidence="9 10" key="1">
    <citation type="submission" date="2020-05" db="EMBL/GenBank/DDBJ databases">
        <title>Flexivirga sp. ID2601S isolated from air conditioner.</title>
        <authorList>
            <person name="Kim D.H."/>
        </authorList>
    </citation>
    <scope>NUCLEOTIDE SEQUENCE [LARGE SCALE GENOMIC DNA]</scope>
    <source>
        <strain evidence="9 10">ID2601S</strain>
    </source>
</reference>
<comment type="subcellular location">
    <subcellularLocation>
        <location evidence="1 7">Cell membrane</location>
        <topology evidence="1 7">Multi-pass membrane protein</topology>
    </subcellularLocation>
</comment>
<feature type="transmembrane region" description="Helical" evidence="7">
    <location>
        <begin position="263"/>
        <end position="288"/>
    </location>
</feature>
<evidence type="ECO:0000256" key="3">
    <source>
        <dbReference type="ARBA" id="ARBA00022475"/>
    </source>
</evidence>
<evidence type="ECO:0000256" key="7">
    <source>
        <dbReference type="RuleBase" id="RU363032"/>
    </source>
</evidence>
<comment type="caution">
    <text evidence="9">The sequence shown here is derived from an EMBL/GenBank/DDBJ whole genome shotgun (WGS) entry which is preliminary data.</text>
</comment>
<evidence type="ECO:0000256" key="6">
    <source>
        <dbReference type="ARBA" id="ARBA00023136"/>
    </source>
</evidence>
<organism evidence="9 10">
    <name type="scientific">Flexivirga aerilata</name>
    <dbReference type="NCBI Taxonomy" id="1656889"/>
    <lineage>
        <taxon>Bacteria</taxon>
        <taxon>Bacillati</taxon>
        <taxon>Actinomycetota</taxon>
        <taxon>Actinomycetes</taxon>
        <taxon>Micrococcales</taxon>
        <taxon>Dermacoccaceae</taxon>
        <taxon>Flexivirga</taxon>
    </lineage>
</organism>
<feature type="domain" description="ABC transmembrane type-1" evidence="8">
    <location>
        <begin position="72"/>
        <end position="284"/>
    </location>
</feature>
<dbReference type="EMBL" id="JABENB010000002">
    <property type="protein sequence ID" value="NNG40328.1"/>
    <property type="molecule type" value="Genomic_DNA"/>
</dbReference>
<sequence>MATDTGNRRRQRLAAYGLLAPSLFGVTVFLAVPIILVIAFSFLRWNLLNAPEFVGLANYVDVFRYEGAGHALWITVLYVLLNIPLQTALALGMAMLMNRTGRFTSVVRVLCVLPYLATPVAMAVVWQWIFDPTNGMVNTLLSAVGITGPDWLNSNMWALPVVAFANIWQYVGYNMLFFLAGLQAIPAQVYEASSIDGASRFRQFLHITLPLLRPTLLFVLVTGVIGSFQVFDTVYVMTKGGPGKATTVMNQLIYTSGFQGFRIGAASALSVILFLIILAVTIAQFTYFRKRTVYEMV</sequence>
<evidence type="ECO:0000313" key="10">
    <source>
        <dbReference type="Proteomes" id="UP000557772"/>
    </source>
</evidence>
<dbReference type="Proteomes" id="UP000557772">
    <property type="component" value="Unassembled WGS sequence"/>
</dbReference>
<dbReference type="InterPro" id="IPR051393">
    <property type="entry name" value="ABC_transporter_permease"/>
</dbReference>
<keyword evidence="5 7" id="KW-1133">Transmembrane helix</keyword>
<dbReference type="SUPFAM" id="SSF161098">
    <property type="entry name" value="MetI-like"/>
    <property type="match status" value="1"/>
</dbReference>
<evidence type="ECO:0000256" key="4">
    <source>
        <dbReference type="ARBA" id="ARBA00022692"/>
    </source>
</evidence>
<dbReference type="InterPro" id="IPR035906">
    <property type="entry name" value="MetI-like_sf"/>
</dbReference>
<dbReference type="InterPro" id="IPR000515">
    <property type="entry name" value="MetI-like"/>
</dbReference>
<name>A0A849ALZ3_9MICO</name>
<proteinExistence type="inferred from homology"/>
<feature type="transmembrane region" description="Helical" evidence="7">
    <location>
        <begin position="106"/>
        <end position="129"/>
    </location>
</feature>
<dbReference type="CDD" id="cd06261">
    <property type="entry name" value="TM_PBP2"/>
    <property type="match status" value="1"/>
</dbReference>
<dbReference type="PANTHER" id="PTHR30193">
    <property type="entry name" value="ABC TRANSPORTER PERMEASE PROTEIN"/>
    <property type="match status" value="1"/>
</dbReference>
<dbReference type="PANTHER" id="PTHR30193:SF37">
    <property type="entry name" value="INNER MEMBRANE ABC TRANSPORTER PERMEASE PROTEIN YCJO"/>
    <property type="match status" value="1"/>
</dbReference>
<dbReference type="PROSITE" id="PS50928">
    <property type="entry name" value="ABC_TM1"/>
    <property type="match status" value="1"/>
</dbReference>
<dbReference type="Pfam" id="PF00528">
    <property type="entry name" value="BPD_transp_1"/>
    <property type="match status" value="1"/>
</dbReference>
<feature type="transmembrane region" description="Helical" evidence="7">
    <location>
        <begin position="71"/>
        <end position="94"/>
    </location>
</feature>
<comment type="similarity">
    <text evidence="7">Belongs to the binding-protein-dependent transport system permease family.</text>
</comment>
<feature type="transmembrane region" description="Helical" evidence="7">
    <location>
        <begin position="211"/>
        <end position="231"/>
    </location>
</feature>